<dbReference type="PROSITE" id="PS51318">
    <property type="entry name" value="TAT"/>
    <property type="match status" value="1"/>
</dbReference>
<dbReference type="InterPro" id="IPR011706">
    <property type="entry name" value="Cu-oxidase_C"/>
</dbReference>
<dbReference type="Pfam" id="PF00394">
    <property type="entry name" value="Cu-oxidase"/>
    <property type="match status" value="1"/>
</dbReference>
<dbReference type="GO" id="GO:0005507">
    <property type="term" value="F:copper ion binding"/>
    <property type="evidence" value="ECO:0007669"/>
    <property type="project" value="InterPro"/>
</dbReference>
<accession>A0A4V2G786</accession>
<evidence type="ECO:0000259" key="4">
    <source>
        <dbReference type="Pfam" id="PF07732"/>
    </source>
</evidence>
<name>A0A4V2G786_9ACTN</name>
<comment type="caution">
    <text evidence="5">The sequence shown here is derived from an EMBL/GenBank/DDBJ whole genome shotgun (WGS) entry which is preliminary data.</text>
</comment>
<gene>
    <name evidence="5" type="ORF">EV385_3469</name>
</gene>
<reference evidence="5 6" key="1">
    <citation type="submission" date="2019-02" db="EMBL/GenBank/DDBJ databases">
        <title>Sequencing the genomes of 1000 actinobacteria strains.</title>
        <authorList>
            <person name="Klenk H.-P."/>
        </authorList>
    </citation>
    <scope>NUCLEOTIDE SEQUENCE [LARGE SCALE GENOMIC DNA]</scope>
    <source>
        <strain evidence="5 6">DSM 45162</strain>
    </source>
</reference>
<dbReference type="PANTHER" id="PTHR48267:SF1">
    <property type="entry name" value="BILIRUBIN OXIDASE"/>
    <property type="match status" value="1"/>
</dbReference>
<dbReference type="InterPro" id="IPR008972">
    <property type="entry name" value="Cupredoxin"/>
</dbReference>
<comment type="similarity">
    <text evidence="1">Belongs to the multicopper oxidase family.</text>
</comment>
<feature type="domain" description="Plastocyanin-like" evidence="3">
    <location>
        <begin position="353"/>
        <end position="473"/>
    </location>
</feature>
<protein>
    <submittedName>
        <fullName evidence="5">FtsP/CotA-like multicopper oxidase with cupredoxin domain</fullName>
    </submittedName>
</protein>
<dbReference type="SUPFAM" id="SSF49503">
    <property type="entry name" value="Cupredoxins"/>
    <property type="match status" value="3"/>
</dbReference>
<dbReference type="Gene3D" id="2.60.40.420">
    <property type="entry name" value="Cupredoxins - blue copper proteins"/>
    <property type="match status" value="3"/>
</dbReference>
<proteinExistence type="inferred from homology"/>
<feature type="domain" description="Plastocyanin-like" evidence="4">
    <location>
        <begin position="70"/>
        <end position="180"/>
    </location>
</feature>
<evidence type="ECO:0000313" key="5">
    <source>
        <dbReference type="EMBL" id="RZU51636.1"/>
    </source>
</evidence>
<dbReference type="Proteomes" id="UP000292564">
    <property type="component" value="Unassembled WGS sequence"/>
</dbReference>
<dbReference type="AlphaFoldDB" id="A0A4V2G786"/>
<evidence type="ECO:0000313" key="6">
    <source>
        <dbReference type="Proteomes" id="UP000292564"/>
    </source>
</evidence>
<dbReference type="EMBL" id="SHKY01000001">
    <property type="protein sequence ID" value="RZU51636.1"/>
    <property type="molecule type" value="Genomic_DNA"/>
</dbReference>
<dbReference type="Pfam" id="PF07731">
    <property type="entry name" value="Cu-oxidase_2"/>
    <property type="match status" value="1"/>
</dbReference>
<dbReference type="InterPro" id="IPR011707">
    <property type="entry name" value="Cu-oxidase-like_N"/>
</dbReference>
<evidence type="ECO:0000259" key="3">
    <source>
        <dbReference type="Pfam" id="PF07731"/>
    </source>
</evidence>
<evidence type="ECO:0000256" key="1">
    <source>
        <dbReference type="ARBA" id="ARBA00010609"/>
    </source>
</evidence>
<sequence length="474" mass="51692">MLTRRDMLKLAAVGGVAGIVPLEQIAAAADPVPPAESTPFTAVMPIPPVLAPARDSRCDRYDITMRTARVEIIPGLLSTVNTYNGLFPGPTIVAQRGRAVRIRQTNELSVLTGVHLHGGKVPAAHDGHPTDTIAPGASRVYDYPNNQSAAPLWYHDHAHMIEGDNVYSGLSGAYLVTDQQEQSLPLPHGRYDVPLQIRDARVLSDGTLYYTRAQDRPHVLVNGKERPRFEVAARRYRLRIFNTSVDRPFDLRFADGSEFVLIGTDGGLLSEPVRVQSLLLGAGERADVVVDFARYAVGGSVVLVNAAALATENADVMRFDVVCTASDSSKVPGKLAAVPPLPKATVERNFVLAQDWTRGALINGNVYDPNRVDVQTRLGTTEIWTITNADPAGPPPNFHLNHSFHTHLADFRVLDRNGKPPAPTELGCKDVVRIPPGDTVRIAMTWSGYTGRFVFHCHQLPHSEWGQMATIEVV</sequence>
<organism evidence="5 6">
    <name type="scientific">Krasilnikovia cinnamomea</name>
    <dbReference type="NCBI Taxonomy" id="349313"/>
    <lineage>
        <taxon>Bacteria</taxon>
        <taxon>Bacillati</taxon>
        <taxon>Actinomycetota</taxon>
        <taxon>Actinomycetes</taxon>
        <taxon>Micromonosporales</taxon>
        <taxon>Micromonosporaceae</taxon>
        <taxon>Krasilnikovia</taxon>
    </lineage>
</organism>
<dbReference type="PANTHER" id="PTHR48267">
    <property type="entry name" value="CUPREDOXIN SUPERFAMILY PROTEIN"/>
    <property type="match status" value="1"/>
</dbReference>
<evidence type="ECO:0000259" key="2">
    <source>
        <dbReference type="Pfam" id="PF00394"/>
    </source>
</evidence>
<dbReference type="OrthoDB" id="345021at2"/>
<dbReference type="GO" id="GO:0016491">
    <property type="term" value="F:oxidoreductase activity"/>
    <property type="evidence" value="ECO:0007669"/>
    <property type="project" value="InterPro"/>
</dbReference>
<feature type="domain" description="Plastocyanin-like" evidence="2">
    <location>
        <begin position="218"/>
        <end position="294"/>
    </location>
</feature>
<dbReference type="InterPro" id="IPR006311">
    <property type="entry name" value="TAT_signal"/>
</dbReference>
<dbReference type="InterPro" id="IPR001117">
    <property type="entry name" value="Cu-oxidase_2nd"/>
</dbReference>
<dbReference type="InterPro" id="IPR045087">
    <property type="entry name" value="Cu-oxidase_fam"/>
</dbReference>
<keyword evidence="6" id="KW-1185">Reference proteome</keyword>
<dbReference type="Pfam" id="PF07732">
    <property type="entry name" value="Cu-oxidase_3"/>
    <property type="match status" value="1"/>
</dbReference>